<dbReference type="Proteomes" id="UP000018468">
    <property type="component" value="Linkage group LG19"/>
</dbReference>
<evidence type="ECO:0000259" key="5">
    <source>
        <dbReference type="PROSITE" id="PS50010"/>
    </source>
</evidence>
<feature type="domain" description="DH" evidence="5">
    <location>
        <begin position="295"/>
        <end position="382"/>
    </location>
</feature>
<dbReference type="Pfam" id="PF00621">
    <property type="entry name" value="RhoGEF"/>
    <property type="match status" value="1"/>
</dbReference>
<name>W5M9L5_LEPOC</name>
<accession>W5M9L5</accession>
<feature type="compositionally biased region" description="Polar residues" evidence="4">
    <location>
        <begin position="62"/>
        <end position="71"/>
    </location>
</feature>
<reference evidence="7" key="3">
    <citation type="submission" date="2025-09" db="UniProtKB">
        <authorList>
            <consortium name="Ensembl"/>
        </authorList>
    </citation>
    <scope>IDENTIFICATION</scope>
</reference>
<dbReference type="PROSITE" id="PS00479">
    <property type="entry name" value="ZF_DAG_PE_1"/>
    <property type="match status" value="1"/>
</dbReference>
<keyword evidence="8" id="KW-1185">Reference proteome</keyword>
<dbReference type="InterPro" id="IPR046349">
    <property type="entry name" value="C1-like_sf"/>
</dbReference>
<dbReference type="PROSITE" id="PS50010">
    <property type="entry name" value="DH_2"/>
    <property type="match status" value="1"/>
</dbReference>
<dbReference type="EMBL" id="AHAT01011128">
    <property type="status" value="NOT_ANNOTATED_CDS"/>
    <property type="molecule type" value="Genomic_DNA"/>
</dbReference>
<evidence type="ECO:0000313" key="8">
    <source>
        <dbReference type="Proteomes" id="UP000018468"/>
    </source>
</evidence>
<evidence type="ECO:0000256" key="1">
    <source>
        <dbReference type="ARBA" id="ARBA00022723"/>
    </source>
</evidence>
<feature type="compositionally biased region" description="Polar residues" evidence="4">
    <location>
        <begin position="1046"/>
        <end position="1056"/>
    </location>
</feature>
<dbReference type="InterPro" id="IPR000219">
    <property type="entry name" value="DH_dom"/>
</dbReference>
<keyword evidence="2" id="KW-0862">Zinc</keyword>
<dbReference type="Ensembl" id="ENSLOCT00000005082.1">
    <property type="protein sequence ID" value="ENSLOCP00000005074.1"/>
    <property type="gene ID" value="ENSLOCG00000004244.1"/>
</dbReference>
<dbReference type="PANTHER" id="PTHR47440">
    <property type="entry name" value="RIKEN CDNA A430078G23 GENE"/>
    <property type="match status" value="1"/>
</dbReference>
<dbReference type="Gene3D" id="3.30.60.20">
    <property type="match status" value="1"/>
</dbReference>
<feature type="compositionally biased region" description="Basic and acidic residues" evidence="4">
    <location>
        <begin position="1002"/>
        <end position="1026"/>
    </location>
</feature>
<dbReference type="EMBL" id="AHAT01011129">
    <property type="status" value="NOT_ANNOTATED_CDS"/>
    <property type="molecule type" value="Genomic_DNA"/>
</dbReference>
<feature type="coiled-coil region" evidence="3">
    <location>
        <begin position="813"/>
        <end position="896"/>
    </location>
</feature>
<dbReference type="InParanoid" id="W5M9L5"/>
<keyword evidence="3" id="KW-0175">Coiled coil</keyword>
<dbReference type="InterPro" id="IPR002219">
    <property type="entry name" value="PKC_DAG/PE"/>
</dbReference>
<dbReference type="EMBL" id="AHAT01011127">
    <property type="status" value="NOT_ANNOTATED_CDS"/>
    <property type="molecule type" value="Genomic_DNA"/>
</dbReference>
<dbReference type="GeneTree" id="ENSGT00940000157375"/>
<proteinExistence type="predicted"/>
<dbReference type="STRING" id="7918.ENSLOCP00000005074"/>
<evidence type="ECO:0000313" key="7">
    <source>
        <dbReference type="Ensembl" id="ENSLOCP00000005074.1"/>
    </source>
</evidence>
<dbReference type="Bgee" id="ENSLOCG00000004244">
    <property type="expression patterns" value="Expressed in camera-type eye and 13 other cell types or tissues"/>
</dbReference>
<keyword evidence="1" id="KW-0479">Metal-binding</keyword>
<feature type="region of interest" description="Disordered" evidence="4">
    <location>
        <begin position="683"/>
        <end position="702"/>
    </location>
</feature>
<dbReference type="EMBL" id="AHAT01011126">
    <property type="status" value="NOT_ANNOTATED_CDS"/>
    <property type="molecule type" value="Genomic_DNA"/>
</dbReference>
<dbReference type="EMBL" id="AHAT01011132">
    <property type="status" value="NOT_ANNOTATED_CDS"/>
    <property type="molecule type" value="Genomic_DNA"/>
</dbReference>
<feature type="region of interest" description="Disordered" evidence="4">
    <location>
        <begin position="1"/>
        <end position="108"/>
    </location>
</feature>
<feature type="region of interest" description="Disordered" evidence="4">
    <location>
        <begin position="173"/>
        <end position="239"/>
    </location>
</feature>
<organism evidence="7 8">
    <name type="scientific">Lepisosteus oculatus</name>
    <name type="common">Spotted gar</name>
    <dbReference type="NCBI Taxonomy" id="7918"/>
    <lineage>
        <taxon>Eukaryota</taxon>
        <taxon>Metazoa</taxon>
        <taxon>Chordata</taxon>
        <taxon>Craniata</taxon>
        <taxon>Vertebrata</taxon>
        <taxon>Euteleostomi</taxon>
        <taxon>Actinopterygii</taxon>
        <taxon>Neopterygii</taxon>
        <taxon>Holostei</taxon>
        <taxon>Semionotiformes</taxon>
        <taxon>Lepisosteidae</taxon>
        <taxon>Lepisosteus</taxon>
    </lineage>
</organism>
<reference evidence="8" key="1">
    <citation type="submission" date="2011-12" db="EMBL/GenBank/DDBJ databases">
        <title>The Draft Genome of Lepisosteus oculatus.</title>
        <authorList>
            <consortium name="The Broad Institute Genome Assembly &amp; Analysis Group"/>
            <consortium name="Computational R&amp;D Group"/>
            <consortium name="and Sequencing Platform"/>
            <person name="Di Palma F."/>
            <person name="Alfoldi J."/>
            <person name="Johnson J."/>
            <person name="Berlin A."/>
            <person name="Gnerre S."/>
            <person name="Jaffe D."/>
            <person name="MacCallum I."/>
            <person name="Young S."/>
            <person name="Walker B.J."/>
            <person name="Lander E.S."/>
            <person name="Lindblad-Toh K."/>
        </authorList>
    </citation>
    <scope>NUCLEOTIDE SEQUENCE [LARGE SCALE GENOMIC DNA]</scope>
</reference>
<feature type="compositionally biased region" description="Basic and acidic residues" evidence="4">
    <location>
        <begin position="1092"/>
        <end position="1101"/>
    </location>
</feature>
<sequence length="1101" mass="124069">MVQQVLQELKQYHGAKQRPGRGEGKEASESVTWYEFLSNENEDEEERTEKVRGATVKRRLSSLKNRVTGSFQKDKGKNREKEQQKEREKEREKEKEPKEKRRASSGHQFVPGTFSSCATCTLCSKTLVRKNGLQCLNCAVNVHKSCKNLLAECSSSKAKDAMLVSVASAPLREQHRSGLAAPDGSSGSARGAGMTLSQRGNTSQATASSAANHTNGPGSIAGEMDEPDALSRTKVPADDSVSLAPSAAESIIVEDGHYAALRAELEVESQDLEAESWSLAVDPQYLKKHSKDAIKRQDVIYELIQTEIHHVRTLKIMLRVYVRGMRETLQMDERKVEKIFPCVENLLDIHRHFLARLKDRRKEGLQPGSDRNYSIHSIGDVLTSEVRYPAFTEMQRPTEPNLKNEIWNCRLFLNIYPTPALETVVVLGLGLSSAFSAENESLRLAPPTLLRVGLNQLCTAARRMSVAASKTELPSLLVEPPERLDSFVQLSHLTEALNRTCFCFSVEILQALLSSGVKSASQPSGESQGSYGLPRRADTFGGYDSSPTILNKSKRHVKYMQIHDVSLASNELLFDFVALTPLMQSCQRNSNQKQGTVVYANSWCINHDWSDLPFADLAWLSVAQDWNVHLILSVPRPDLYSGSKLYVSVIIGLACERFIINNRMLIWPLRLLCRPLGGSIKKTYSGSDRPRERSQRASSDPQLKEICCRESLEQSADEPSESSWTPIWNSCFPEAEFFDRVLMLSQRLYSLQAIVSHQDSCIELQRASLPERDRPGRARGNVLLEQEKQRNFEKQREELAHFQKLQGQLRQEQRRWERERESQRLRAEEEEARLRRREEEGRRLQAQLEQQREELEQQRLKYQQDLERLRESAQAVEREKERLEQQQKRFKKHKTIANPPLSILDLRPRSAVTSCLFGWSRANSPKLEKGGPFKSLVHLQLSSGKCADYAQTCTVDSNRKSPVSSRPLAKTEVPIHLISTTNQLHKQAGVQQQIPTKLALSKGKEKGSKGKASHRTDSSAATDRKQILPLKLSGKEEGTLKGRRSVSPNQNYQQEPLSPPDNFSDGHPAGIPKQNSHSSLQTIPSSSTVSEDVAKEDVIFF</sequence>
<dbReference type="PROSITE" id="PS50081">
    <property type="entry name" value="ZF_DAG_PE_2"/>
    <property type="match status" value="1"/>
</dbReference>
<dbReference type="OMA" id="QSFICRR"/>
<evidence type="ECO:0000256" key="2">
    <source>
        <dbReference type="ARBA" id="ARBA00022833"/>
    </source>
</evidence>
<dbReference type="EMBL" id="AHAT01011131">
    <property type="status" value="NOT_ANNOTATED_CDS"/>
    <property type="molecule type" value="Genomic_DNA"/>
</dbReference>
<dbReference type="AlphaFoldDB" id="W5M9L5"/>
<dbReference type="SUPFAM" id="SSF57889">
    <property type="entry name" value="Cysteine-rich domain"/>
    <property type="match status" value="1"/>
</dbReference>
<protein>
    <submittedName>
        <fullName evidence="7">Rho/rac guanine nucleotide exchange factor (GEF) 18b</fullName>
    </submittedName>
</protein>
<dbReference type="GO" id="GO:0046872">
    <property type="term" value="F:metal ion binding"/>
    <property type="evidence" value="ECO:0007669"/>
    <property type="project" value="UniProtKB-KW"/>
</dbReference>
<feature type="compositionally biased region" description="Basic and acidic residues" evidence="4">
    <location>
        <begin position="72"/>
        <end position="99"/>
    </location>
</feature>
<feature type="compositionally biased region" description="Low complexity" evidence="4">
    <location>
        <begin position="201"/>
        <end position="215"/>
    </location>
</feature>
<dbReference type="Gene3D" id="1.20.900.10">
    <property type="entry name" value="Dbl homology (DH) domain"/>
    <property type="match status" value="1"/>
</dbReference>
<feature type="region of interest" description="Disordered" evidence="4">
    <location>
        <begin position="1000"/>
        <end position="1101"/>
    </location>
</feature>
<evidence type="ECO:0000259" key="6">
    <source>
        <dbReference type="PROSITE" id="PS50081"/>
    </source>
</evidence>
<dbReference type="SUPFAM" id="SSF48065">
    <property type="entry name" value="DBL homology domain (DH-domain)"/>
    <property type="match status" value="1"/>
</dbReference>
<evidence type="ECO:0000256" key="3">
    <source>
        <dbReference type="SAM" id="Coils"/>
    </source>
</evidence>
<dbReference type="InterPro" id="IPR053089">
    <property type="entry name" value="Rho_GEF18"/>
</dbReference>
<feature type="domain" description="Phorbol-ester/DAG-type" evidence="6">
    <location>
        <begin position="106"/>
        <end position="153"/>
    </location>
</feature>
<dbReference type="Pfam" id="PF00130">
    <property type="entry name" value="C1_1"/>
    <property type="match status" value="1"/>
</dbReference>
<dbReference type="EMBL" id="AHAT01011130">
    <property type="status" value="NOT_ANNOTATED_CDS"/>
    <property type="molecule type" value="Genomic_DNA"/>
</dbReference>
<dbReference type="PANTHER" id="PTHR47440:SF1">
    <property type="entry name" value="RHO_RAC GUANINE NUCLEOTIDE EXCHANGE FACTOR 18"/>
    <property type="match status" value="1"/>
</dbReference>
<dbReference type="InterPro" id="IPR035899">
    <property type="entry name" value="DBL_dom_sf"/>
</dbReference>
<dbReference type="eggNOG" id="KOG3520">
    <property type="taxonomic scope" value="Eukaryota"/>
</dbReference>
<feature type="compositionally biased region" description="Polar residues" evidence="4">
    <location>
        <begin position="1073"/>
        <end position="1090"/>
    </location>
</feature>
<reference evidence="7" key="2">
    <citation type="submission" date="2025-08" db="UniProtKB">
        <authorList>
            <consortium name="Ensembl"/>
        </authorList>
    </citation>
    <scope>IDENTIFICATION</scope>
</reference>
<evidence type="ECO:0000256" key="4">
    <source>
        <dbReference type="SAM" id="MobiDB-lite"/>
    </source>
</evidence>
<dbReference type="HOGENOM" id="CLU_002466_0_0_1"/>
<dbReference type="SMART" id="SM00325">
    <property type="entry name" value="RhoGEF"/>
    <property type="match status" value="1"/>
</dbReference>
<dbReference type="SMART" id="SM00109">
    <property type="entry name" value="C1"/>
    <property type="match status" value="1"/>
</dbReference>
<dbReference type="GO" id="GO:0005085">
    <property type="term" value="F:guanyl-nucleotide exchange factor activity"/>
    <property type="evidence" value="ECO:0007669"/>
    <property type="project" value="InterPro"/>
</dbReference>